<keyword evidence="1" id="KW-0812">Transmembrane</keyword>
<proteinExistence type="predicted"/>
<dbReference type="AlphaFoldDB" id="A0A9X3CBD2"/>
<keyword evidence="1" id="KW-1133">Transmembrane helix</keyword>
<gene>
    <name evidence="2" type="ORF">MD483_01995</name>
</gene>
<reference evidence="2" key="1">
    <citation type="submission" date="2022-02" db="EMBL/GenBank/DDBJ databases">
        <title>Vibrio sp. nov., a new bacterium isolated from Bohai sea, China.</title>
        <authorList>
            <person name="Yuan Y."/>
        </authorList>
    </citation>
    <scope>NUCLEOTIDE SEQUENCE</scope>
    <source>
        <strain evidence="2">DBSS07</strain>
    </source>
</reference>
<evidence type="ECO:0000256" key="1">
    <source>
        <dbReference type="SAM" id="Phobius"/>
    </source>
</evidence>
<evidence type="ECO:0000313" key="3">
    <source>
        <dbReference type="Proteomes" id="UP001155586"/>
    </source>
</evidence>
<dbReference type="RefSeq" id="WP_265686355.1">
    <property type="nucleotide sequence ID" value="NZ_JAKRRX010000006.1"/>
</dbReference>
<sequence length="130" mass="14987">MKKIVVFAFFCSALVISMYISKFGYVISDDHSRWSDFGSFIGGTLGPMFTFCSLLYLAFQVEMQWKENRRAREENDRVREDIELSHRERNIETNLKLLVPMLSSTDSTINTSLAELIVSVYRSKSVAELI</sequence>
<keyword evidence="1" id="KW-0472">Membrane</keyword>
<protein>
    <submittedName>
        <fullName evidence="2">Uncharacterized protein</fullName>
    </submittedName>
</protein>
<evidence type="ECO:0000313" key="2">
    <source>
        <dbReference type="EMBL" id="MCW8332603.1"/>
    </source>
</evidence>
<feature type="transmembrane region" description="Helical" evidence="1">
    <location>
        <begin position="38"/>
        <end position="59"/>
    </location>
</feature>
<organism evidence="2 3">
    <name type="scientific">Vibrio paucivorans</name>
    <dbReference type="NCBI Taxonomy" id="2829489"/>
    <lineage>
        <taxon>Bacteria</taxon>
        <taxon>Pseudomonadati</taxon>
        <taxon>Pseudomonadota</taxon>
        <taxon>Gammaproteobacteria</taxon>
        <taxon>Vibrionales</taxon>
        <taxon>Vibrionaceae</taxon>
        <taxon>Vibrio</taxon>
    </lineage>
</organism>
<comment type="caution">
    <text evidence="2">The sequence shown here is derived from an EMBL/GenBank/DDBJ whole genome shotgun (WGS) entry which is preliminary data.</text>
</comment>
<accession>A0A9X3CBD2</accession>
<dbReference type="EMBL" id="JAKRRX010000006">
    <property type="protein sequence ID" value="MCW8332603.1"/>
    <property type="molecule type" value="Genomic_DNA"/>
</dbReference>
<name>A0A9X3CBD2_9VIBR</name>
<dbReference type="Proteomes" id="UP001155586">
    <property type="component" value="Unassembled WGS sequence"/>
</dbReference>
<keyword evidence="3" id="KW-1185">Reference proteome</keyword>